<protein>
    <submittedName>
        <fullName evidence="2">Uncharacterized protein</fullName>
    </submittedName>
</protein>
<keyword evidence="1" id="KW-1133">Transmembrane helix</keyword>
<gene>
    <name evidence="2" type="ORF">KL86DYS1_31026</name>
</gene>
<proteinExistence type="predicted"/>
<evidence type="ECO:0000313" key="2">
    <source>
        <dbReference type="EMBL" id="SBW05130.1"/>
    </source>
</evidence>
<name>A0A212K049_9BACT</name>
<keyword evidence="1" id="KW-0472">Membrane</keyword>
<feature type="transmembrane region" description="Helical" evidence="1">
    <location>
        <begin position="21"/>
        <end position="43"/>
    </location>
</feature>
<reference evidence="2" key="1">
    <citation type="submission" date="2016-04" db="EMBL/GenBank/DDBJ databases">
        <authorList>
            <person name="Evans L.H."/>
            <person name="Alamgir A."/>
            <person name="Owens N."/>
            <person name="Weber N.D."/>
            <person name="Virtaneva K."/>
            <person name="Barbian K."/>
            <person name="Babar A."/>
            <person name="Rosenke K."/>
        </authorList>
    </citation>
    <scope>NUCLEOTIDE SEQUENCE</scope>
    <source>
        <strain evidence="2">86-1</strain>
    </source>
</reference>
<dbReference type="EMBL" id="FLUM01000003">
    <property type="protein sequence ID" value="SBW05130.1"/>
    <property type="molecule type" value="Genomic_DNA"/>
</dbReference>
<dbReference type="AlphaFoldDB" id="A0A212K049"/>
<organism evidence="2">
    <name type="scientific">uncultured Dysgonomonas sp</name>
    <dbReference type="NCBI Taxonomy" id="206096"/>
    <lineage>
        <taxon>Bacteria</taxon>
        <taxon>Pseudomonadati</taxon>
        <taxon>Bacteroidota</taxon>
        <taxon>Bacteroidia</taxon>
        <taxon>Bacteroidales</taxon>
        <taxon>Dysgonomonadaceae</taxon>
        <taxon>Dysgonomonas</taxon>
        <taxon>environmental samples</taxon>
    </lineage>
</organism>
<accession>A0A212K049</accession>
<sequence length="53" mass="6484">MYYLAIIYYRHKKTLSIYFRAAKILIIIKSIYLGFYKMIFFLTGDNNYIDFIV</sequence>
<evidence type="ECO:0000256" key="1">
    <source>
        <dbReference type="SAM" id="Phobius"/>
    </source>
</evidence>
<keyword evidence="1" id="KW-0812">Transmembrane</keyword>